<dbReference type="FunFam" id="3.40.50.1100:FF:000008">
    <property type="entry name" value="L-threonine dehydratase"/>
    <property type="match status" value="1"/>
</dbReference>
<dbReference type="GO" id="GO:0030170">
    <property type="term" value="F:pyridoxal phosphate binding"/>
    <property type="evidence" value="ECO:0007669"/>
    <property type="project" value="InterPro"/>
</dbReference>
<dbReference type="CDD" id="cd01562">
    <property type="entry name" value="Thr-dehyd"/>
    <property type="match status" value="1"/>
</dbReference>
<dbReference type="InterPro" id="IPR001721">
    <property type="entry name" value="TD_ACT-like"/>
</dbReference>
<feature type="domain" description="ACT-like" evidence="16">
    <location>
        <begin position="372"/>
        <end position="443"/>
    </location>
</feature>
<evidence type="ECO:0000256" key="4">
    <source>
        <dbReference type="ARBA" id="ARBA00004810"/>
    </source>
</evidence>
<keyword evidence="11" id="KW-0496">Mitochondrion</keyword>
<dbReference type="InterPro" id="IPR038110">
    <property type="entry name" value="TD_ACT-like_sf"/>
</dbReference>
<reference evidence="17 18" key="1">
    <citation type="submission" date="2016-04" db="EMBL/GenBank/DDBJ databases">
        <title>Evolutionary innovation and constraint leading to complex multicellularity in the Ascomycota.</title>
        <authorList>
            <person name="Cisse O."/>
            <person name="Nguyen A."/>
            <person name="Hewitt D.A."/>
            <person name="Jedd G."/>
            <person name="Stajich J.E."/>
        </authorList>
    </citation>
    <scope>NUCLEOTIDE SEQUENCE [LARGE SCALE GENOMIC DNA]</scope>
    <source>
        <strain evidence="17 18">DAH-3</strain>
    </source>
</reference>
<dbReference type="InterPro" id="IPR045865">
    <property type="entry name" value="ACT-like_dom_sf"/>
</dbReference>
<dbReference type="Proteomes" id="UP000186594">
    <property type="component" value="Unassembled WGS sequence"/>
</dbReference>
<organism evidence="17 18">
    <name type="scientific">Neolecta irregularis (strain DAH-3)</name>
    <dbReference type="NCBI Taxonomy" id="1198029"/>
    <lineage>
        <taxon>Eukaryota</taxon>
        <taxon>Fungi</taxon>
        <taxon>Dikarya</taxon>
        <taxon>Ascomycota</taxon>
        <taxon>Taphrinomycotina</taxon>
        <taxon>Neolectales</taxon>
        <taxon>Neolectaceae</taxon>
        <taxon>Neolecta</taxon>
    </lineage>
</organism>
<evidence type="ECO:0000256" key="14">
    <source>
        <dbReference type="RuleBase" id="RU362012"/>
    </source>
</evidence>
<keyword evidence="7 14" id="KW-0028">Amino-acid biosynthesis</keyword>
<dbReference type="STRING" id="1198029.A0A1U7LP37"/>
<evidence type="ECO:0000256" key="7">
    <source>
        <dbReference type="ARBA" id="ARBA00022605"/>
    </source>
</evidence>
<comment type="subunit">
    <text evidence="6">Homotetramer.</text>
</comment>
<accession>A0A1U7LP37</accession>
<evidence type="ECO:0000313" key="17">
    <source>
        <dbReference type="EMBL" id="OLL24353.1"/>
    </source>
</evidence>
<evidence type="ECO:0000313" key="18">
    <source>
        <dbReference type="Proteomes" id="UP000186594"/>
    </source>
</evidence>
<dbReference type="GO" id="GO:0003941">
    <property type="term" value="F:L-serine ammonia-lyase activity"/>
    <property type="evidence" value="ECO:0007669"/>
    <property type="project" value="TreeGrafter"/>
</dbReference>
<name>A0A1U7LP37_NEOID</name>
<gene>
    <name evidence="17" type="ORF">NEOLI_002779</name>
</gene>
<keyword evidence="10 14" id="KW-0663">Pyridoxal phosphate</keyword>
<keyword evidence="13 14" id="KW-0100">Branched-chain amino acid biosynthesis</keyword>
<evidence type="ECO:0000256" key="13">
    <source>
        <dbReference type="ARBA" id="ARBA00023304"/>
    </source>
</evidence>
<evidence type="ECO:0000259" key="16">
    <source>
        <dbReference type="PROSITE" id="PS51672"/>
    </source>
</evidence>
<feature type="domain" description="ACT-like" evidence="16">
    <location>
        <begin position="465"/>
        <end position="536"/>
    </location>
</feature>
<dbReference type="InterPro" id="IPR050147">
    <property type="entry name" value="Ser/Thr_Dehydratase"/>
</dbReference>
<evidence type="ECO:0000256" key="3">
    <source>
        <dbReference type="ARBA" id="ARBA00004173"/>
    </source>
</evidence>
<dbReference type="PANTHER" id="PTHR48078:SF11">
    <property type="entry name" value="THREONINE DEHYDRATASE, MITOCHONDRIAL"/>
    <property type="match status" value="1"/>
</dbReference>
<evidence type="ECO:0000256" key="15">
    <source>
        <dbReference type="SAM" id="MobiDB-lite"/>
    </source>
</evidence>
<dbReference type="PROSITE" id="PS51672">
    <property type="entry name" value="ACT_LIKE"/>
    <property type="match status" value="2"/>
</dbReference>
<proteinExistence type="inferred from homology"/>
<comment type="similarity">
    <text evidence="5 14">Belongs to the serine/threonine dehydratase family.</text>
</comment>
<evidence type="ECO:0000256" key="10">
    <source>
        <dbReference type="ARBA" id="ARBA00022898"/>
    </source>
</evidence>
<comment type="catalytic activity">
    <reaction evidence="1 14">
        <text>L-threonine = 2-oxobutanoate + NH4(+)</text>
        <dbReference type="Rhea" id="RHEA:22108"/>
        <dbReference type="ChEBI" id="CHEBI:16763"/>
        <dbReference type="ChEBI" id="CHEBI:28938"/>
        <dbReference type="ChEBI" id="CHEBI:57926"/>
        <dbReference type="EC" id="4.3.1.19"/>
    </reaction>
</comment>
<evidence type="ECO:0000256" key="11">
    <source>
        <dbReference type="ARBA" id="ARBA00023128"/>
    </source>
</evidence>
<dbReference type="AlphaFoldDB" id="A0A1U7LP37"/>
<dbReference type="InterPro" id="IPR005787">
    <property type="entry name" value="Thr_deHydtase_biosynth"/>
</dbReference>
<dbReference type="OMA" id="TRFEYTK"/>
<dbReference type="InterPro" id="IPR036052">
    <property type="entry name" value="TrpB-like_PALP_sf"/>
</dbReference>
<dbReference type="OrthoDB" id="4418812at2759"/>
<keyword evidence="18" id="KW-1185">Reference proteome</keyword>
<dbReference type="Pfam" id="PF00585">
    <property type="entry name" value="Thr_dehydrat_C"/>
    <property type="match status" value="2"/>
</dbReference>
<evidence type="ECO:0000256" key="2">
    <source>
        <dbReference type="ARBA" id="ARBA00001933"/>
    </source>
</evidence>
<comment type="pathway">
    <text evidence="4 14">Amino-acid biosynthesis; L-isoleucine biosynthesis; 2-oxobutanoate from L-threonine: step 1/1.</text>
</comment>
<keyword evidence="12 14" id="KW-0456">Lyase</keyword>
<sequence length="548" mass="60928">MSLNENSDCTEENQQLNSRRSSTDPDSNLYPDIASSFLLSDGTPDYIRLILTSKVYDIIEETPLTPATNLSSRLGAQVLLKREDLQPVFSFKIRGAYNKIAHLPKEDCWKGIIACSAGNHAQGVAYSAQRLKIPSTIVMPVVTPSIKHLNVTRMGSKVVLYGDDFDQAKEECLRLSLKHGLTDIPPYDDPYVIAGQGTIAMEILRQCNLDKLEIVFCCVGGGGLIAGVATYLKRIAPHIKIIGVETFDADAMTRSLEEREITRLNEVGLFADGAAVRVVGTETFRLCSKYVDEMVLVSTDEICAAIKDVFEDTRSIVEPAGALSVAGLKKYLTLNPPTSQTSYCAILSGANMNFDRLRFVAERAEIGEQREVLMSVVIPETPGTFVRLTSVIYPRAVTEFSYRYSDKARAVVLIGFQITNWEDIEKVRREFGKEGFVATDISGDEMVKDHIRYLSGGKAQVDNERLFRFEFPERPGALSKFLAGLKTDWNISLFHYRNHGSDVGKVLVAIQVPAVDNTTFDDFLRKLGFPHIEETSNKVYSLFLKSGR</sequence>
<dbReference type="EC" id="4.3.1.19" evidence="14"/>
<dbReference type="SUPFAM" id="SSF55021">
    <property type="entry name" value="ACT-like"/>
    <property type="match status" value="1"/>
</dbReference>
<evidence type="ECO:0000256" key="5">
    <source>
        <dbReference type="ARBA" id="ARBA00010869"/>
    </source>
</evidence>
<dbReference type="Gene3D" id="3.40.50.1100">
    <property type="match status" value="2"/>
</dbReference>
<dbReference type="PANTHER" id="PTHR48078">
    <property type="entry name" value="THREONINE DEHYDRATASE, MITOCHONDRIAL-RELATED"/>
    <property type="match status" value="1"/>
</dbReference>
<evidence type="ECO:0000256" key="8">
    <source>
        <dbReference type="ARBA" id="ARBA00022624"/>
    </source>
</evidence>
<feature type="region of interest" description="Disordered" evidence="15">
    <location>
        <begin position="1"/>
        <end position="27"/>
    </location>
</feature>
<comment type="cofactor">
    <cofactor evidence="2 14">
        <name>pyridoxal 5'-phosphate</name>
        <dbReference type="ChEBI" id="CHEBI:597326"/>
    </cofactor>
</comment>
<dbReference type="GO" id="GO:0005739">
    <property type="term" value="C:mitochondrion"/>
    <property type="evidence" value="ECO:0007669"/>
    <property type="project" value="UniProtKB-SubCell"/>
</dbReference>
<keyword evidence="8 14" id="KW-0412">Isoleucine biosynthesis</keyword>
<comment type="caution">
    <text evidence="17">The sequence shown here is derived from an EMBL/GenBank/DDBJ whole genome shotgun (WGS) entry which is preliminary data.</text>
</comment>
<dbReference type="Gene3D" id="3.40.1020.10">
    <property type="entry name" value="Biosynthetic Threonine Deaminase, Domain 3"/>
    <property type="match status" value="1"/>
</dbReference>
<dbReference type="PROSITE" id="PS00165">
    <property type="entry name" value="DEHYDRATASE_SER_THR"/>
    <property type="match status" value="1"/>
</dbReference>
<dbReference type="FunFam" id="3.40.1020.10:FF:000001">
    <property type="entry name" value="L-threonine dehydratase"/>
    <property type="match status" value="1"/>
</dbReference>
<comment type="subcellular location">
    <subcellularLocation>
        <location evidence="3">Mitochondrion</location>
    </subcellularLocation>
</comment>
<feature type="compositionally biased region" description="Polar residues" evidence="15">
    <location>
        <begin position="1"/>
        <end position="26"/>
    </location>
</feature>
<dbReference type="SUPFAM" id="SSF53686">
    <property type="entry name" value="Tryptophan synthase beta subunit-like PLP-dependent enzymes"/>
    <property type="match status" value="1"/>
</dbReference>
<dbReference type="EMBL" id="LXFE01000853">
    <property type="protein sequence ID" value="OLL24353.1"/>
    <property type="molecule type" value="Genomic_DNA"/>
</dbReference>
<dbReference type="CDD" id="cd04907">
    <property type="entry name" value="ACT_ThrD-I_2"/>
    <property type="match status" value="1"/>
</dbReference>
<dbReference type="Pfam" id="PF00291">
    <property type="entry name" value="PALP"/>
    <property type="match status" value="1"/>
</dbReference>
<dbReference type="GO" id="GO:0006567">
    <property type="term" value="P:L-threonine catabolic process"/>
    <property type="evidence" value="ECO:0007669"/>
    <property type="project" value="TreeGrafter"/>
</dbReference>
<dbReference type="UniPathway" id="UPA00047">
    <property type="reaction ID" value="UER00054"/>
</dbReference>
<evidence type="ECO:0000256" key="6">
    <source>
        <dbReference type="ARBA" id="ARBA00011881"/>
    </source>
</evidence>
<evidence type="ECO:0000256" key="12">
    <source>
        <dbReference type="ARBA" id="ARBA00023239"/>
    </source>
</evidence>
<dbReference type="GO" id="GO:0006565">
    <property type="term" value="P:L-serine catabolic process"/>
    <property type="evidence" value="ECO:0007669"/>
    <property type="project" value="TreeGrafter"/>
</dbReference>
<keyword evidence="9" id="KW-0677">Repeat</keyword>
<dbReference type="NCBIfam" id="TIGR01124">
    <property type="entry name" value="ilvA_2Cterm"/>
    <property type="match status" value="1"/>
</dbReference>
<protein>
    <recommendedName>
        <fullName evidence="14">Threonine dehydratase</fullName>
        <ecNumber evidence="14">4.3.1.19</ecNumber>
    </recommendedName>
    <alternativeName>
        <fullName evidence="14">Threonine deaminase</fullName>
    </alternativeName>
</protein>
<dbReference type="InterPro" id="IPR001926">
    <property type="entry name" value="TrpB-like_PALP"/>
</dbReference>
<dbReference type="GO" id="GO:0004794">
    <property type="term" value="F:threonine deaminase activity"/>
    <property type="evidence" value="ECO:0007669"/>
    <property type="project" value="UniProtKB-UniRule"/>
</dbReference>
<evidence type="ECO:0000256" key="9">
    <source>
        <dbReference type="ARBA" id="ARBA00022737"/>
    </source>
</evidence>
<dbReference type="GO" id="GO:0009097">
    <property type="term" value="P:isoleucine biosynthetic process"/>
    <property type="evidence" value="ECO:0007669"/>
    <property type="project" value="UniProtKB-UniRule"/>
</dbReference>
<evidence type="ECO:0000256" key="1">
    <source>
        <dbReference type="ARBA" id="ARBA00001274"/>
    </source>
</evidence>
<dbReference type="FunFam" id="3.40.50.1100:FF:000005">
    <property type="entry name" value="Threonine dehydratase catabolic"/>
    <property type="match status" value="1"/>
</dbReference>
<dbReference type="NCBIfam" id="NF006674">
    <property type="entry name" value="PRK09224.1"/>
    <property type="match status" value="1"/>
</dbReference>
<dbReference type="InterPro" id="IPR000634">
    <property type="entry name" value="Ser/Thr_deHydtase_PyrdxlP-BS"/>
</dbReference>